<accession>A0A1J0VZ68</accession>
<dbReference type="PROSITE" id="PS51318">
    <property type="entry name" value="TAT"/>
    <property type="match status" value="1"/>
</dbReference>
<dbReference type="PANTHER" id="PTHR36509">
    <property type="entry name" value="BLL3101 PROTEIN"/>
    <property type="match status" value="1"/>
</dbReference>
<evidence type="ECO:0008006" key="5">
    <source>
        <dbReference type="Google" id="ProtNLM"/>
    </source>
</evidence>
<dbReference type="SUPFAM" id="SSF160935">
    <property type="entry name" value="VPA0735-like"/>
    <property type="match status" value="1"/>
</dbReference>
<evidence type="ECO:0000313" key="4">
    <source>
        <dbReference type="Proteomes" id="UP000183810"/>
    </source>
</evidence>
<dbReference type="Gene3D" id="2.60.40.1610">
    <property type="entry name" value="Domain of unknown function DUF1254"/>
    <property type="match status" value="1"/>
</dbReference>
<dbReference type="OrthoDB" id="40820at2"/>
<dbReference type="InterPro" id="IPR010679">
    <property type="entry name" value="DUF1254"/>
</dbReference>
<keyword evidence="4" id="KW-1185">Reference proteome</keyword>
<dbReference type="Pfam" id="PF06742">
    <property type="entry name" value="DUF1214"/>
    <property type="match status" value="1"/>
</dbReference>
<dbReference type="InterPro" id="IPR037049">
    <property type="entry name" value="DUF1214_C_sf"/>
</dbReference>
<dbReference type="Proteomes" id="UP000183810">
    <property type="component" value="Chromosome"/>
</dbReference>
<sequence length="477" mass="52257">MGHRANDHRGLSRRSLLGLGAAATMVAALPGCGRGDDTPFGPARSTGPPDVLARAIDAYVFGYPMIMLDMMRAASAPTNTLDHSVLPDPLDRGVARLSHDMVYSQAWLNLDDEPLVLQLPEAERDRYWLFQLLDGWGNTVHDLTSKEPRTTIGAEGPPYTYLITGPRWSGRTPERSTLLHMPSTMATIVGRVQINGIEDAPQVNRFQDQVKLVPLSAWLRGELDRTVSRVHPIDRGPEPPVKRIAALDGRTYFNRLCRLMLASAPTPADAALAGQLATIGVQPGGNVDSQPSEILDEAVRQAHRRIVGWEDPTARRVNGWEIPTEIGNFGTDYLRRAATTMRSPGLSPIRNVLYAVLWSAPAADEQGRPLRYRIRFDPGQWPPAEAFSSITAYDPEGFLIPNAAEIYSVGHHPPVTPTADGTVDIALQYEDPRPAVAPGNWLPIPATGDFSLTLRLYAPKEDALEGKWVPPPMVPVQ</sequence>
<gene>
    <name evidence="3" type="ORF">BOX37_28945</name>
</gene>
<dbReference type="InterPro" id="IPR006311">
    <property type="entry name" value="TAT_signal"/>
</dbReference>
<dbReference type="PANTHER" id="PTHR36509:SF2">
    <property type="entry name" value="BLL3101 PROTEIN"/>
    <property type="match status" value="1"/>
</dbReference>
<feature type="domain" description="DUF1214" evidence="1">
    <location>
        <begin position="365"/>
        <end position="461"/>
    </location>
</feature>
<name>A0A1J0VZ68_9NOCA</name>
<protein>
    <recommendedName>
        <fullName evidence="5">DUF1254 domain-containing protein</fullName>
    </recommendedName>
</protein>
<dbReference type="Gene3D" id="2.60.120.600">
    <property type="entry name" value="Domain of unknown function DUF1214, C-terminal domain"/>
    <property type="match status" value="1"/>
</dbReference>
<dbReference type="RefSeq" id="WP_071930463.1">
    <property type="nucleotide sequence ID" value="NZ_CP018082.1"/>
</dbReference>
<dbReference type="InterPro" id="IPR037050">
    <property type="entry name" value="DUF1254_sf"/>
</dbReference>
<dbReference type="AlphaFoldDB" id="A0A1J0VZ68"/>
<reference evidence="3" key="1">
    <citation type="submission" date="2016-11" db="EMBL/GenBank/DDBJ databases">
        <authorList>
            <person name="Jaros S."/>
            <person name="Januszkiewicz K."/>
            <person name="Wedrychowicz H."/>
        </authorList>
    </citation>
    <scope>NUCLEOTIDE SEQUENCE [LARGE SCALE GENOMIC DNA]</scope>
    <source>
        <strain evidence="3">Y48</strain>
    </source>
</reference>
<dbReference type="KEGG" id="nsl:BOX37_28945"/>
<evidence type="ECO:0000259" key="1">
    <source>
        <dbReference type="Pfam" id="PF06742"/>
    </source>
</evidence>
<proteinExistence type="predicted"/>
<evidence type="ECO:0000313" key="3">
    <source>
        <dbReference type="EMBL" id="APE37293.1"/>
    </source>
</evidence>
<dbReference type="Pfam" id="PF06863">
    <property type="entry name" value="DUF1254"/>
    <property type="match status" value="1"/>
</dbReference>
<evidence type="ECO:0000259" key="2">
    <source>
        <dbReference type="Pfam" id="PF06863"/>
    </source>
</evidence>
<feature type="domain" description="DUF1254" evidence="2">
    <location>
        <begin position="79"/>
        <end position="214"/>
    </location>
</feature>
<dbReference type="EMBL" id="CP018082">
    <property type="protein sequence ID" value="APE37293.1"/>
    <property type="molecule type" value="Genomic_DNA"/>
</dbReference>
<organism evidence="3 4">
    <name type="scientific">Nocardia mangyaensis</name>
    <dbReference type="NCBI Taxonomy" id="2213200"/>
    <lineage>
        <taxon>Bacteria</taxon>
        <taxon>Bacillati</taxon>
        <taxon>Actinomycetota</taxon>
        <taxon>Actinomycetes</taxon>
        <taxon>Mycobacteriales</taxon>
        <taxon>Nocardiaceae</taxon>
        <taxon>Nocardia</taxon>
    </lineage>
</organism>
<dbReference type="InterPro" id="IPR010621">
    <property type="entry name" value="DUF1214"/>
</dbReference>